<dbReference type="Proteomes" id="UP001596267">
    <property type="component" value="Unassembled WGS sequence"/>
</dbReference>
<evidence type="ECO:0000256" key="8">
    <source>
        <dbReference type="SAM" id="Phobius"/>
    </source>
</evidence>
<dbReference type="RefSeq" id="WP_253053756.1">
    <property type="nucleotide sequence ID" value="NZ_JAMXWN010000005.1"/>
</dbReference>
<feature type="transmembrane region" description="Helical" evidence="8">
    <location>
        <begin position="69"/>
        <end position="92"/>
    </location>
</feature>
<gene>
    <name evidence="9" type="primary">mreD</name>
    <name evidence="9" type="ORF">ACFP7A_00680</name>
</gene>
<evidence type="ECO:0000256" key="6">
    <source>
        <dbReference type="ARBA" id="ARBA00022989"/>
    </source>
</evidence>
<dbReference type="InterPro" id="IPR007227">
    <property type="entry name" value="Cell_shape_determining_MreD"/>
</dbReference>
<feature type="transmembrane region" description="Helical" evidence="8">
    <location>
        <begin position="6"/>
        <end position="24"/>
    </location>
</feature>
<evidence type="ECO:0000256" key="7">
    <source>
        <dbReference type="ARBA" id="ARBA00023136"/>
    </source>
</evidence>
<reference evidence="10" key="1">
    <citation type="journal article" date="2019" name="Int. J. Syst. Evol. Microbiol.">
        <title>The Global Catalogue of Microorganisms (GCM) 10K type strain sequencing project: providing services to taxonomists for standard genome sequencing and annotation.</title>
        <authorList>
            <consortium name="The Broad Institute Genomics Platform"/>
            <consortium name="The Broad Institute Genome Sequencing Center for Infectious Disease"/>
            <person name="Wu L."/>
            <person name="Ma J."/>
        </authorList>
    </citation>
    <scope>NUCLEOTIDE SEQUENCE [LARGE SCALE GENOMIC DNA]</scope>
    <source>
        <strain evidence="10">CCUG 42001</strain>
    </source>
</reference>
<feature type="transmembrane region" description="Helical" evidence="8">
    <location>
        <begin position="137"/>
        <end position="158"/>
    </location>
</feature>
<evidence type="ECO:0000256" key="2">
    <source>
        <dbReference type="ARBA" id="ARBA00007776"/>
    </source>
</evidence>
<accession>A0ABW1W9B0</accession>
<dbReference type="NCBIfam" id="TIGR03426">
    <property type="entry name" value="shape_MreD"/>
    <property type="match status" value="1"/>
</dbReference>
<dbReference type="EMBL" id="JBHSTQ010000001">
    <property type="protein sequence ID" value="MFC6385102.1"/>
    <property type="molecule type" value="Genomic_DNA"/>
</dbReference>
<sequence length="171" mass="19546">MKQIKVFIFLFILFLIQGTVMPLIPMNGLWKNLQFIPDFVLVALLMIAFFGSLSWGLKYAMVFGFLIDLTYSTVLGVYAFCLVLTVYCVYTISRWVNMNTAMTLLLSAVGVCFMQLGVYVIYLMIGLTDQTFVDFIQLRLLPTVVLNALFAAIIYLPFRRYLEKITNGPEN</sequence>
<comment type="similarity">
    <text evidence="2">Belongs to the MreD family.</text>
</comment>
<name>A0ABW1W9B0_9BACL</name>
<keyword evidence="3" id="KW-1003">Cell membrane</keyword>
<protein>
    <submittedName>
        <fullName evidence="9">Rod shape-determining protein MreD</fullName>
    </submittedName>
</protein>
<organism evidence="9 10">
    <name type="scientific">Sporolactobacillus kofuensis</name>
    <dbReference type="NCBI Taxonomy" id="269672"/>
    <lineage>
        <taxon>Bacteria</taxon>
        <taxon>Bacillati</taxon>
        <taxon>Bacillota</taxon>
        <taxon>Bacilli</taxon>
        <taxon>Bacillales</taxon>
        <taxon>Sporolactobacillaceae</taxon>
        <taxon>Sporolactobacillus</taxon>
    </lineage>
</organism>
<evidence type="ECO:0000256" key="3">
    <source>
        <dbReference type="ARBA" id="ARBA00022475"/>
    </source>
</evidence>
<keyword evidence="4 8" id="KW-0812">Transmembrane</keyword>
<evidence type="ECO:0000256" key="5">
    <source>
        <dbReference type="ARBA" id="ARBA00022960"/>
    </source>
</evidence>
<keyword evidence="7 8" id="KW-0472">Membrane</keyword>
<feature type="transmembrane region" description="Helical" evidence="8">
    <location>
        <begin position="36"/>
        <end position="57"/>
    </location>
</feature>
<evidence type="ECO:0000256" key="4">
    <source>
        <dbReference type="ARBA" id="ARBA00022692"/>
    </source>
</evidence>
<dbReference type="Pfam" id="PF04093">
    <property type="entry name" value="MreD"/>
    <property type="match status" value="1"/>
</dbReference>
<keyword evidence="5" id="KW-0133">Cell shape</keyword>
<keyword evidence="10" id="KW-1185">Reference proteome</keyword>
<comment type="caution">
    <text evidence="9">The sequence shown here is derived from an EMBL/GenBank/DDBJ whole genome shotgun (WGS) entry which is preliminary data.</text>
</comment>
<evidence type="ECO:0000313" key="10">
    <source>
        <dbReference type="Proteomes" id="UP001596267"/>
    </source>
</evidence>
<keyword evidence="6 8" id="KW-1133">Transmembrane helix</keyword>
<proteinExistence type="inferred from homology"/>
<evidence type="ECO:0000256" key="1">
    <source>
        <dbReference type="ARBA" id="ARBA00004651"/>
    </source>
</evidence>
<evidence type="ECO:0000313" key="9">
    <source>
        <dbReference type="EMBL" id="MFC6385102.1"/>
    </source>
</evidence>
<feature type="transmembrane region" description="Helical" evidence="8">
    <location>
        <begin position="104"/>
        <end position="125"/>
    </location>
</feature>
<comment type="subcellular location">
    <subcellularLocation>
        <location evidence="1">Cell membrane</location>
        <topology evidence="1">Multi-pass membrane protein</topology>
    </subcellularLocation>
</comment>